<dbReference type="EMBL" id="ML009450">
    <property type="protein sequence ID" value="RKO97033.1"/>
    <property type="molecule type" value="Genomic_DNA"/>
</dbReference>
<dbReference type="InterPro" id="IPR050316">
    <property type="entry name" value="Tyrosinase/Hemocyanin"/>
</dbReference>
<dbReference type="PANTHER" id="PTHR11474">
    <property type="entry name" value="TYROSINASE FAMILY MEMBER"/>
    <property type="match status" value="1"/>
</dbReference>
<evidence type="ECO:0000313" key="5">
    <source>
        <dbReference type="EMBL" id="RKP01369.1"/>
    </source>
</evidence>
<dbReference type="AlphaFoldDB" id="A0A4V1IUQ4"/>
<evidence type="ECO:0000313" key="7">
    <source>
        <dbReference type="Proteomes" id="UP000274922"/>
    </source>
</evidence>
<dbReference type="PRINTS" id="PR00092">
    <property type="entry name" value="TYROSINASE"/>
</dbReference>
<dbReference type="PANTHER" id="PTHR11474:SF126">
    <property type="entry name" value="TYROSINASE-LIKE PROTEIN TYR-1-RELATED"/>
    <property type="match status" value="1"/>
</dbReference>
<dbReference type="OrthoDB" id="6132182at2759"/>
<feature type="domain" description="Tyrosinase copper-binding" evidence="3">
    <location>
        <begin position="30"/>
        <end position="213"/>
    </location>
</feature>
<feature type="non-terminal residue" evidence="5">
    <location>
        <position position="215"/>
    </location>
</feature>
<keyword evidence="7" id="KW-1185">Reference proteome</keyword>
<reference evidence="4" key="3">
    <citation type="submission" date="2018-08" db="EMBL/GenBank/DDBJ databases">
        <title>Leveraging single-cell genomics to expand the Fungal Tree of Life.</title>
        <authorList>
            <consortium name="DOE Joint Genome Institute"/>
            <person name="Ahrendt S.R."/>
            <person name="Quandt C.A."/>
            <person name="Ciobanu D."/>
            <person name="Clum A."/>
            <person name="Salamov A."/>
            <person name="Andreopoulos B."/>
            <person name="Cheng J.-F."/>
            <person name="Woyke T."/>
            <person name="Pelin A."/>
            <person name="Henrissat B."/>
            <person name="Reynolds N."/>
            <person name="Benny G.L."/>
            <person name="Smith M.E."/>
            <person name="James T.Y."/>
            <person name="Grigoriev I.V."/>
        </authorList>
    </citation>
    <scope>NUCLEOTIDE SEQUENCE</scope>
    <source>
        <strain evidence="4">ATCC 52028</strain>
    </source>
</reference>
<accession>A0A4V1IUQ4</accession>
<dbReference type="Gene3D" id="1.10.1280.10">
    <property type="entry name" value="Di-copper center containing domain from catechol oxidase"/>
    <property type="match status" value="1"/>
</dbReference>
<dbReference type="InterPro" id="IPR002227">
    <property type="entry name" value="Tyrosinase_Cu-bd"/>
</dbReference>
<sequence>EWRDMTSQQKQAYISGVQALRQAASTQGLRSRYDDFVNLHAQAISIVHSTPMFLPWHRILLVLYITTIRMIRNDNSIVMPYWDEGYDGQDPLSNNQVFGSGPLQFGTRSMGDGCVHDGFVSGWTSVTPSVGCLTRNYNVGFTWYDSAIMNSVVATTSNSFHEWSNNLERGQHGKVHAEFGGGGTMTYTSYSSNDAAFYLHHAAVDWYWWRNQQAR</sequence>
<evidence type="ECO:0000313" key="6">
    <source>
        <dbReference type="Proteomes" id="UP000268535"/>
    </source>
</evidence>
<reference evidence="6 7" key="1">
    <citation type="journal article" date="2018" name="Nat. Microbiol.">
        <title>Leveraging single-cell genomics to expand the fungal tree of life.</title>
        <authorList>
            <person name="Ahrendt S.R."/>
            <person name="Quandt C.A."/>
            <person name="Ciobanu D."/>
            <person name="Clum A."/>
            <person name="Salamov A."/>
            <person name="Andreopoulos B."/>
            <person name="Cheng J.F."/>
            <person name="Woyke T."/>
            <person name="Pelin A."/>
            <person name="Henrissat B."/>
            <person name="Reynolds N.K."/>
            <person name="Benny G.L."/>
            <person name="Smith M.E."/>
            <person name="James T.Y."/>
            <person name="Grigoriev I.V."/>
        </authorList>
    </citation>
    <scope>NUCLEOTIDE SEQUENCE [LARGE SCALE GENOMIC DNA]</scope>
    <source>
        <strain evidence="6 7">ATCC 52028</strain>
    </source>
</reference>
<dbReference type="Proteomes" id="UP000274922">
    <property type="component" value="Unassembled WGS sequence"/>
</dbReference>
<dbReference type="SUPFAM" id="SSF48056">
    <property type="entry name" value="Di-copper centre-containing domain"/>
    <property type="match status" value="1"/>
</dbReference>
<dbReference type="GO" id="GO:0016491">
    <property type="term" value="F:oxidoreductase activity"/>
    <property type="evidence" value="ECO:0007669"/>
    <property type="project" value="InterPro"/>
</dbReference>
<feature type="non-terminal residue" evidence="5">
    <location>
        <position position="1"/>
    </location>
</feature>
<gene>
    <name evidence="4" type="ORF">CAUPRSCDRAFT_4039</name>
    <name evidence="5" type="ORF">CXG81DRAFT_1086</name>
</gene>
<keyword evidence="2" id="KW-0186">Copper</keyword>
<name>A0A4V1IUQ4_9FUNG</name>
<keyword evidence="1" id="KW-0479">Metal-binding</keyword>
<evidence type="ECO:0000259" key="3">
    <source>
        <dbReference type="Pfam" id="PF00264"/>
    </source>
</evidence>
<dbReference type="GO" id="GO:0046872">
    <property type="term" value="F:metal ion binding"/>
    <property type="evidence" value="ECO:0007669"/>
    <property type="project" value="UniProtKB-KW"/>
</dbReference>
<protein>
    <submittedName>
        <fullName evidence="4">Di-copper centre-containing protein</fullName>
    </submittedName>
</protein>
<reference evidence="5" key="2">
    <citation type="submission" date="2018-04" db="EMBL/GenBank/DDBJ databases">
        <title>Leveraging single-cell genomics to expand the Fungal Tree of Life.</title>
        <authorList>
            <consortium name="DOE Joint Genome Institute"/>
            <person name="Ahrendt S.R."/>
            <person name="Quandt C.A."/>
            <person name="Ciobanu D."/>
            <person name="Clum A."/>
            <person name="Salamov A."/>
            <person name="Andreopoulos B."/>
            <person name="Cheng J.-F."/>
            <person name="Woyke T."/>
            <person name="Pelin A."/>
            <person name="Henrissat B."/>
            <person name="Benny G.L."/>
            <person name="Smith M.E."/>
            <person name="James T.Y."/>
            <person name="Grigoriev I.V."/>
        </authorList>
    </citation>
    <scope>NUCLEOTIDE SEQUENCE</scope>
    <source>
        <strain evidence="5">ATCC 52028</strain>
    </source>
</reference>
<proteinExistence type="predicted"/>
<dbReference type="Proteomes" id="UP000268535">
    <property type="component" value="Unassembled WGS sequence"/>
</dbReference>
<evidence type="ECO:0000256" key="2">
    <source>
        <dbReference type="ARBA" id="ARBA00023008"/>
    </source>
</evidence>
<dbReference type="Pfam" id="PF00264">
    <property type="entry name" value="Tyrosinase"/>
    <property type="match status" value="1"/>
</dbReference>
<dbReference type="STRING" id="1555241.A0A4V1IUQ4"/>
<evidence type="ECO:0000313" key="4">
    <source>
        <dbReference type="EMBL" id="RKO97033.1"/>
    </source>
</evidence>
<evidence type="ECO:0000256" key="1">
    <source>
        <dbReference type="ARBA" id="ARBA00022723"/>
    </source>
</evidence>
<organism evidence="5 7">
    <name type="scientific">Caulochytrium protostelioides</name>
    <dbReference type="NCBI Taxonomy" id="1555241"/>
    <lineage>
        <taxon>Eukaryota</taxon>
        <taxon>Fungi</taxon>
        <taxon>Fungi incertae sedis</taxon>
        <taxon>Chytridiomycota</taxon>
        <taxon>Chytridiomycota incertae sedis</taxon>
        <taxon>Chytridiomycetes</taxon>
        <taxon>Caulochytriales</taxon>
        <taxon>Caulochytriaceae</taxon>
        <taxon>Caulochytrium</taxon>
    </lineage>
</organism>
<dbReference type="EMBL" id="ML014174">
    <property type="protein sequence ID" value="RKP01369.1"/>
    <property type="molecule type" value="Genomic_DNA"/>
</dbReference>
<dbReference type="InterPro" id="IPR008922">
    <property type="entry name" value="Di-copper_centre_dom_sf"/>
</dbReference>